<evidence type="ECO:0000256" key="3">
    <source>
        <dbReference type="ARBA" id="ARBA00023163"/>
    </source>
</evidence>
<keyword evidence="3" id="KW-0804">Transcription</keyword>
<dbReference type="Gene3D" id="1.10.10.60">
    <property type="entry name" value="Homeodomain-like"/>
    <property type="match status" value="1"/>
</dbReference>
<evidence type="ECO:0000313" key="6">
    <source>
        <dbReference type="Proteomes" id="UP000199074"/>
    </source>
</evidence>
<dbReference type="InterPro" id="IPR003313">
    <property type="entry name" value="AraC-bd"/>
</dbReference>
<dbReference type="SUPFAM" id="SSF51215">
    <property type="entry name" value="Regulatory protein AraC"/>
    <property type="match status" value="1"/>
</dbReference>
<evidence type="ECO:0000313" key="5">
    <source>
        <dbReference type="EMBL" id="SFV35160.1"/>
    </source>
</evidence>
<dbReference type="InterPro" id="IPR018060">
    <property type="entry name" value="HTH_AraC"/>
</dbReference>
<dbReference type="PROSITE" id="PS01124">
    <property type="entry name" value="HTH_ARAC_FAMILY_2"/>
    <property type="match status" value="1"/>
</dbReference>
<sequence length="290" mass="31737">MLSQLLAHGHDIRALSLMRGAAPLHCMAASAGYEQRRNEVYSWDGMKRGTAPFLVIQHTTLGEGRLDYAGTRHRLTPGKTMLVTMPHAHRYWLDRGGEWEYFWLLLNGREALRLAREILDSAGPVLEPTRLQVDRLATACLELLTMADPSPGIASNAAYAAMTSLHDAVFGSRLPPERPLPPGIARVLAYVDANIGEKLPIDRLAGIAEMSRAHFVRSFALAVGAAPSEHVLERRLERVERLLLATEMGVGEIAAATGFADGNYMAKVLRRRRGMTPLELRAAGRATSGG</sequence>
<dbReference type="GO" id="GO:0043565">
    <property type="term" value="F:sequence-specific DNA binding"/>
    <property type="evidence" value="ECO:0007669"/>
    <property type="project" value="InterPro"/>
</dbReference>
<proteinExistence type="predicted"/>
<gene>
    <name evidence="5" type="ORF">SAMN05216456_2083</name>
</gene>
<dbReference type="OrthoDB" id="9803764at2"/>
<dbReference type="GO" id="GO:0003700">
    <property type="term" value="F:DNA-binding transcription factor activity"/>
    <property type="evidence" value="ECO:0007669"/>
    <property type="project" value="InterPro"/>
</dbReference>
<dbReference type="InterPro" id="IPR050204">
    <property type="entry name" value="AraC_XylS_family_regulators"/>
</dbReference>
<dbReference type="Pfam" id="PF02311">
    <property type="entry name" value="AraC_binding"/>
    <property type="match status" value="1"/>
</dbReference>
<evidence type="ECO:0000256" key="1">
    <source>
        <dbReference type="ARBA" id="ARBA00023015"/>
    </source>
</evidence>
<dbReference type="SMART" id="SM00342">
    <property type="entry name" value="HTH_ARAC"/>
    <property type="match status" value="1"/>
</dbReference>
<organism evidence="5 6">
    <name type="scientific">Devosia crocina</name>
    <dbReference type="NCBI Taxonomy" id="429728"/>
    <lineage>
        <taxon>Bacteria</taxon>
        <taxon>Pseudomonadati</taxon>
        <taxon>Pseudomonadota</taxon>
        <taxon>Alphaproteobacteria</taxon>
        <taxon>Hyphomicrobiales</taxon>
        <taxon>Devosiaceae</taxon>
        <taxon>Devosia</taxon>
    </lineage>
</organism>
<name>A0A1I7NKM4_9HYPH</name>
<keyword evidence="2" id="KW-0238">DNA-binding</keyword>
<reference evidence="5 6" key="1">
    <citation type="submission" date="2016-10" db="EMBL/GenBank/DDBJ databases">
        <authorList>
            <person name="de Groot N.N."/>
        </authorList>
    </citation>
    <scope>NUCLEOTIDE SEQUENCE [LARGE SCALE GENOMIC DNA]</scope>
    <source>
        <strain evidence="5 6">IPL20</strain>
    </source>
</reference>
<keyword evidence="6" id="KW-1185">Reference proteome</keyword>
<accession>A0A1I7NKM4</accession>
<dbReference type="PANTHER" id="PTHR46796:SF6">
    <property type="entry name" value="ARAC SUBFAMILY"/>
    <property type="match status" value="1"/>
</dbReference>
<feature type="domain" description="HTH araC/xylS-type" evidence="4">
    <location>
        <begin position="185"/>
        <end position="283"/>
    </location>
</feature>
<keyword evidence="1" id="KW-0805">Transcription regulation</keyword>
<dbReference type="InterPro" id="IPR037923">
    <property type="entry name" value="HTH-like"/>
</dbReference>
<evidence type="ECO:0000259" key="4">
    <source>
        <dbReference type="PROSITE" id="PS01124"/>
    </source>
</evidence>
<dbReference type="SUPFAM" id="SSF46689">
    <property type="entry name" value="Homeodomain-like"/>
    <property type="match status" value="2"/>
</dbReference>
<dbReference type="EMBL" id="FPCK01000002">
    <property type="protein sequence ID" value="SFV35160.1"/>
    <property type="molecule type" value="Genomic_DNA"/>
</dbReference>
<dbReference type="AlphaFoldDB" id="A0A1I7NKM4"/>
<dbReference type="Proteomes" id="UP000199074">
    <property type="component" value="Unassembled WGS sequence"/>
</dbReference>
<protein>
    <submittedName>
        <fullName evidence="5">Helix-turn-helix domain-containing protein</fullName>
    </submittedName>
</protein>
<dbReference type="RefSeq" id="WP_092424261.1">
    <property type="nucleotide sequence ID" value="NZ_FPCK01000002.1"/>
</dbReference>
<dbReference type="PANTHER" id="PTHR46796">
    <property type="entry name" value="HTH-TYPE TRANSCRIPTIONAL ACTIVATOR RHAS-RELATED"/>
    <property type="match status" value="1"/>
</dbReference>
<evidence type="ECO:0000256" key="2">
    <source>
        <dbReference type="ARBA" id="ARBA00023125"/>
    </source>
</evidence>
<dbReference type="InterPro" id="IPR009057">
    <property type="entry name" value="Homeodomain-like_sf"/>
</dbReference>
<dbReference type="STRING" id="429728.SAMN05216456_2083"/>
<dbReference type="Pfam" id="PF12833">
    <property type="entry name" value="HTH_18"/>
    <property type="match status" value="1"/>
</dbReference>